<proteinExistence type="predicted"/>
<feature type="compositionally biased region" description="Basic and acidic residues" evidence="1">
    <location>
        <begin position="98"/>
        <end position="168"/>
    </location>
</feature>
<gene>
    <name evidence="2" type="ORF">OG699_09030</name>
</gene>
<dbReference type="AlphaFoldDB" id="A0AAU3HUN9"/>
<feature type="compositionally biased region" description="Acidic residues" evidence="1">
    <location>
        <begin position="173"/>
        <end position="184"/>
    </location>
</feature>
<dbReference type="NCBIfam" id="NF038082">
    <property type="entry name" value="phiSA1p31"/>
    <property type="match status" value="1"/>
</dbReference>
<dbReference type="EMBL" id="CP109546">
    <property type="protein sequence ID" value="WTZ08119.1"/>
    <property type="molecule type" value="Genomic_DNA"/>
</dbReference>
<sequence>MTTVPGIRSAVEANLAEQLSAFAREFVADLESQGRLVEAGGAGVLERLRTQVEAGQNCPEAYHAAVDTIVEDCGYPSEVAMRIATALNRKGLIPGDDVEPRHDRDRDHAPGPDVRHDRDHAPGPDVRHDRDHAPGPDVRHDRDHAPGPDVRHDRDHAPGPDVRHDHAHAPGPDLEEPVPGDEDSEPRHDRASAPVPDHREQVPGGEDPEPRHDRASVASPLVPPARGAIVLHLADRGSGRAMAEHGAAPVPQRVDGQVPRVRPAAARSRPVGWGSASARAVSVAASLQSDHLARLEAMQIKADGERVTVAIKATCLDDWEYWLDAIGAPRNVRTRTAGHAQVAAGTLDGVAVHLTAHGVPELLQEASDTAADPFFLWGRIYDLGTGQVDRADRIWLSLGRRQDERGMPLLVLRGTDGPPYPLASIVMAHGPLTATPLPSGGIAGDSA</sequence>
<accession>A0AAU3HUN9</accession>
<reference evidence="2" key="1">
    <citation type="submission" date="2022-10" db="EMBL/GenBank/DDBJ databases">
        <title>The complete genomes of actinobacterial strains from the NBC collection.</title>
        <authorList>
            <person name="Joergensen T.S."/>
            <person name="Alvarez Arevalo M."/>
            <person name="Sterndorff E.B."/>
            <person name="Faurdal D."/>
            <person name="Vuksanovic O."/>
            <person name="Mourched A.-S."/>
            <person name="Charusanti P."/>
            <person name="Shaw S."/>
            <person name="Blin K."/>
            <person name="Weber T."/>
        </authorList>
    </citation>
    <scope>NUCLEOTIDE SEQUENCE</scope>
    <source>
        <strain evidence="2">NBC_01393</strain>
    </source>
</reference>
<name>A0AAU3HUN9_9ACTN</name>
<protein>
    <submittedName>
        <fullName evidence="2">BN159_2729 family protein</fullName>
    </submittedName>
</protein>
<feature type="region of interest" description="Disordered" evidence="1">
    <location>
        <begin position="92"/>
        <end position="219"/>
    </location>
</feature>
<organism evidence="2">
    <name type="scientific">Streptomyces sp. NBC_01393</name>
    <dbReference type="NCBI Taxonomy" id="2903851"/>
    <lineage>
        <taxon>Bacteria</taxon>
        <taxon>Bacillati</taxon>
        <taxon>Actinomycetota</taxon>
        <taxon>Actinomycetes</taxon>
        <taxon>Kitasatosporales</taxon>
        <taxon>Streptomycetaceae</taxon>
        <taxon>Streptomyces</taxon>
    </lineage>
</organism>
<feature type="compositionally biased region" description="Basic and acidic residues" evidence="1">
    <location>
        <begin position="185"/>
        <end position="201"/>
    </location>
</feature>
<evidence type="ECO:0000256" key="1">
    <source>
        <dbReference type="SAM" id="MobiDB-lite"/>
    </source>
</evidence>
<evidence type="ECO:0000313" key="2">
    <source>
        <dbReference type="EMBL" id="WTZ08119.1"/>
    </source>
</evidence>
<dbReference type="NCBIfam" id="NF038081">
    <property type="entry name" value="BN159_2729_fam"/>
    <property type="match status" value="1"/>
</dbReference>